<reference evidence="1" key="1">
    <citation type="journal article" date="2015" name="Nature">
        <title>Complex archaea that bridge the gap between prokaryotes and eukaryotes.</title>
        <authorList>
            <person name="Spang A."/>
            <person name="Saw J.H."/>
            <person name="Jorgensen S.L."/>
            <person name="Zaremba-Niedzwiedzka K."/>
            <person name="Martijn J."/>
            <person name="Lind A.E."/>
            <person name="van Eijk R."/>
            <person name="Schleper C."/>
            <person name="Guy L."/>
            <person name="Ettema T.J."/>
        </authorList>
    </citation>
    <scope>NUCLEOTIDE SEQUENCE</scope>
</reference>
<name>A0A0F8YHH1_9ZZZZ</name>
<sequence>MQFNLMPRRWRSRRGKRKWFMGYSPESLGVLLLCDNGSSTRWVSWGELRRNWEPISPESKEATS</sequence>
<proteinExistence type="predicted"/>
<accession>A0A0F8YHH1</accession>
<organism evidence="1">
    <name type="scientific">marine sediment metagenome</name>
    <dbReference type="NCBI Taxonomy" id="412755"/>
    <lineage>
        <taxon>unclassified sequences</taxon>
        <taxon>metagenomes</taxon>
        <taxon>ecological metagenomes</taxon>
    </lineage>
</organism>
<dbReference type="AlphaFoldDB" id="A0A0F8YHH1"/>
<evidence type="ECO:0000313" key="1">
    <source>
        <dbReference type="EMBL" id="KKK47471.1"/>
    </source>
</evidence>
<dbReference type="EMBL" id="LAZR01069563">
    <property type="protein sequence ID" value="KKK47471.1"/>
    <property type="molecule type" value="Genomic_DNA"/>
</dbReference>
<protein>
    <submittedName>
        <fullName evidence="1">Uncharacterized protein</fullName>
    </submittedName>
</protein>
<comment type="caution">
    <text evidence="1">The sequence shown here is derived from an EMBL/GenBank/DDBJ whole genome shotgun (WGS) entry which is preliminary data.</text>
</comment>
<gene>
    <name evidence="1" type="ORF">LCGC14_3154860</name>
</gene>